<feature type="transmembrane region" description="Helical" evidence="1">
    <location>
        <begin position="137"/>
        <end position="155"/>
    </location>
</feature>
<gene>
    <name evidence="2" type="ORF">WKV53_21050</name>
</gene>
<dbReference type="EMBL" id="JBBUKT010000009">
    <property type="protein sequence ID" value="MEK7953015.1"/>
    <property type="molecule type" value="Genomic_DNA"/>
</dbReference>
<proteinExistence type="predicted"/>
<name>A0ABU9B036_9BACT</name>
<keyword evidence="1" id="KW-0812">Transmembrane</keyword>
<sequence length="430" mass="48085">MGQMDGATLNPYATPVTEVESGEQARKWIVQGSVVWVQDHAVLPPVDLEGGRTSGPLTPVMIKLPGIHQPGGGQAARPRAARGYAAVPALRTRTRRKRLRSLLFWIFAAWCWLPIIFPPGGEIQIGSRVLMAEIRMLGSMFAVPAILGIWLWGALDRGVRSGRLNNGWYPVRGIHPAALMELARRGHEPAPPLRRYKVYRVYSHRLPLRALIPPSYRWNPVMWVLMAVFKARRSPMLAQRHFHWSERVIEHASQVDPEMKESWRKKTAGTGLESWTARWSGFRDSLLPSIRSLTSVMASPDGRSFAVVCRVRASLAESLTEHEDVQFFSWTADGRVLETSSTPSLGPRPETHDFREIRGSFRTIWTAHQRRAGEVAIPLRGDQDLHDRLNAVDTESCALLQAAGILSPVEEVELPWGNESLSGPPPMPKA</sequence>
<comment type="caution">
    <text evidence="2">The sequence shown here is derived from an EMBL/GenBank/DDBJ whole genome shotgun (WGS) entry which is preliminary data.</text>
</comment>
<dbReference type="Proteomes" id="UP001371305">
    <property type="component" value="Unassembled WGS sequence"/>
</dbReference>
<evidence type="ECO:0008006" key="4">
    <source>
        <dbReference type="Google" id="ProtNLM"/>
    </source>
</evidence>
<keyword evidence="1" id="KW-1133">Transmembrane helix</keyword>
<evidence type="ECO:0000256" key="1">
    <source>
        <dbReference type="SAM" id="Phobius"/>
    </source>
</evidence>
<keyword evidence="3" id="KW-1185">Reference proteome</keyword>
<keyword evidence="1" id="KW-0472">Membrane</keyword>
<evidence type="ECO:0000313" key="2">
    <source>
        <dbReference type="EMBL" id="MEK7953015.1"/>
    </source>
</evidence>
<evidence type="ECO:0000313" key="3">
    <source>
        <dbReference type="Proteomes" id="UP001371305"/>
    </source>
</evidence>
<reference evidence="2 3" key="1">
    <citation type="submission" date="2024-04" db="EMBL/GenBank/DDBJ databases">
        <title>Luteolibacter sp. isolated from soil.</title>
        <authorList>
            <person name="An J."/>
        </authorList>
    </citation>
    <scope>NUCLEOTIDE SEQUENCE [LARGE SCALE GENOMIC DNA]</scope>
    <source>
        <strain evidence="2 3">Y139</strain>
    </source>
</reference>
<feature type="transmembrane region" description="Helical" evidence="1">
    <location>
        <begin position="99"/>
        <end position="117"/>
    </location>
</feature>
<protein>
    <recommendedName>
        <fullName evidence="4">LssY-like C-terminal domain-containing protein</fullName>
    </recommendedName>
</protein>
<organism evidence="2 3">
    <name type="scientific">Luteolibacter soli</name>
    <dbReference type="NCBI Taxonomy" id="3135280"/>
    <lineage>
        <taxon>Bacteria</taxon>
        <taxon>Pseudomonadati</taxon>
        <taxon>Verrucomicrobiota</taxon>
        <taxon>Verrucomicrobiia</taxon>
        <taxon>Verrucomicrobiales</taxon>
        <taxon>Verrucomicrobiaceae</taxon>
        <taxon>Luteolibacter</taxon>
    </lineage>
</organism>
<accession>A0ABU9B036</accession>